<keyword evidence="1" id="KW-0812">Transmembrane</keyword>
<sequence>MESIAGTQRDLHRHFLYCFNVKPAETCCGCCALQSAVKIVAFVVMVYGALTIAGLFIAIFRFLTGYNTVVEVLSSVMGILGFLAGSAGYSGATFLIEKQLLSFYLYCILSVVVSVVKVCLQAGLREEHERIHRKSYAMDTLWILLSFYFTYLVWSLMRIAAERRRPLLYGPSFQPPAAINPEYGQAYPQQVVPMPTAPPPQAPQ</sequence>
<feature type="transmembrane region" description="Helical" evidence="1">
    <location>
        <begin position="39"/>
        <end position="60"/>
    </location>
</feature>
<proteinExistence type="predicted"/>
<dbReference type="Proteomes" id="UP000041254">
    <property type="component" value="Unassembled WGS sequence"/>
</dbReference>
<protein>
    <recommendedName>
        <fullName evidence="4">MARVEL domain-containing protein</fullName>
    </recommendedName>
</protein>
<reference evidence="2 3" key="1">
    <citation type="submission" date="2014-11" db="EMBL/GenBank/DDBJ databases">
        <authorList>
            <person name="Zhu J."/>
            <person name="Qi W."/>
            <person name="Song R."/>
        </authorList>
    </citation>
    <scope>NUCLEOTIDE SEQUENCE [LARGE SCALE GENOMIC DNA]</scope>
</reference>
<evidence type="ECO:0000313" key="3">
    <source>
        <dbReference type="Proteomes" id="UP000041254"/>
    </source>
</evidence>
<keyword evidence="3" id="KW-1185">Reference proteome</keyword>
<feature type="transmembrane region" description="Helical" evidence="1">
    <location>
        <begin position="136"/>
        <end position="157"/>
    </location>
</feature>
<name>A0A0G4FM80_VITBC</name>
<evidence type="ECO:0008006" key="4">
    <source>
        <dbReference type="Google" id="ProtNLM"/>
    </source>
</evidence>
<accession>A0A0G4FM80</accession>
<feature type="transmembrane region" description="Helical" evidence="1">
    <location>
        <begin position="72"/>
        <end position="96"/>
    </location>
</feature>
<dbReference type="EMBL" id="CDMY01000456">
    <property type="protein sequence ID" value="CEM14657.1"/>
    <property type="molecule type" value="Genomic_DNA"/>
</dbReference>
<dbReference type="VEuPathDB" id="CryptoDB:Vbra_21443"/>
<evidence type="ECO:0000256" key="1">
    <source>
        <dbReference type="SAM" id="Phobius"/>
    </source>
</evidence>
<keyword evidence="1" id="KW-1133">Transmembrane helix</keyword>
<feature type="transmembrane region" description="Helical" evidence="1">
    <location>
        <begin position="103"/>
        <end position="124"/>
    </location>
</feature>
<gene>
    <name evidence="2" type="ORF">Vbra_21443</name>
</gene>
<evidence type="ECO:0000313" key="2">
    <source>
        <dbReference type="EMBL" id="CEM14657.1"/>
    </source>
</evidence>
<organism evidence="2 3">
    <name type="scientific">Vitrella brassicaformis (strain CCMP3155)</name>
    <dbReference type="NCBI Taxonomy" id="1169540"/>
    <lineage>
        <taxon>Eukaryota</taxon>
        <taxon>Sar</taxon>
        <taxon>Alveolata</taxon>
        <taxon>Colpodellida</taxon>
        <taxon>Vitrellaceae</taxon>
        <taxon>Vitrella</taxon>
    </lineage>
</organism>
<dbReference type="AlphaFoldDB" id="A0A0G4FM80"/>
<keyword evidence="1" id="KW-0472">Membrane</keyword>
<dbReference type="InParanoid" id="A0A0G4FM80"/>